<keyword evidence="1" id="KW-1133">Transmembrane helix</keyword>
<dbReference type="EMBL" id="VSSQ01057221">
    <property type="protein sequence ID" value="MPN11024.1"/>
    <property type="molecule type" value="Genomic_DNA"/>
</dbReference>
<proteinExistence type="predicted"/>
<dbReference type="InterPro" id="IPR010540">
    <property type="entry name" value="CmpB_TMEM229"/>
</dbReference>
<feature type="transmembrane region" description="Helical" evidence="1">
    <location>
        <begin position="94"/>
        <end position="114"/>
    </location>
</feature>
<sequence length="129" mass="14481">MKYLEIISVFFLGGGVYAGLEILWRGFTHWTMFLTGGLCFALLYALATLTSLPMLTLCALGAVIITVVEFFVGCVINLALGWNVWDYSHVRFNILGQVCPLFTGLWFALSWPALRLAKIIHTGFFIQLR</sequence>
<keyword evidence="1" id="KW-0472">Membrane</keyword>
<evidence type="ECO:0008006" key="3">
    <source>
        <dbReference type="Google" id="ProtNLM"/>
    </source>
</evidence>
<accession>A0A645FEV0</accession>
<name>A0A645FEV0_9ZZZZ</name>
<feature type="transmembrane region" description="Helical" evidence="1">
    <location>
        <begin position="54"/>
        <end position="82"/>
    </location>
</feature>
<feature type="transmembrane region" description="Helical" evidence="1">
    <location>
        <begin position="28"/>
        <end position="47"/>
    </location>
</feature>
<evidence type="ECO:0000313" key="2">
    <source>
        <dbReference type="EMBL" id="MPN11024.1"/>
    </source>
</evidence>
<dbReference type="AlphaFoldDB" id="A0A645FEV0"/>
<protein>
    <recommendedName>
        <fullName evidence="3">ABC-transporter type IV</fullName>
    </recommendedName>
</protein>
<keyword evidence="1" id="KW-0812">Transmembrane</keyword>
<gene>
    <name evidence="2" type="ORF">SDC9_158323</name>
</gene>
<comment type="caution">
    <text evidence="2">The sequence shown here is derived from an EMBL/GenBank/DDBJ whole genome shotgun (WGS) entry which is preliminary data.</text>
</comment>
<dbReference type="Pfam" id="PF06541">
    <property type="entry name" value="ABC_trans_CmpB"/>
    <property type="match status" value="1"/>
</dbReference>
<evidence type="ECO:0000256" key="1">
    <source>
        <dbReference type="SAM" id="Phobius"/>
    </source>
</evidence>
<organism evidence="2">
    <name type="scientific">bioreactor metagenome</name>
    <dbReference type="NCBI Taxonomy" id="1076179"/>
    <lineage>
        <taxon>unclassified sequences</taxon>
        <taxon>metagenomes</taxon>
        <taxon>ecological metagenomes</taxon>
    </lineage>
</organism>
<reference evidence="2" key="1">
    <citation type="submission" date="2019-08" db="EMBL/GenBank/DDBJ databases">
        <authorList>
            <person name="Kucharzyk K."/>
            <person name="Murdoch R.W."/>
            <person name="Higgins S."/>
            <person name="Loffler F."/>
        </authorList>
    </citation>
    <scope>NUCLEOTIDE SEQUENCE</scope>
</reference>